<name>A0AAW6LPT2_RHOSG</name>
<organism evidence="1 2">
    <name type="scientific">Rhodococcus qingshengii</name>
    <dbReference type="NCBI Taxonomy" id="334542"/>
    <lineage>
        <taxon>Bacteria</taxon>
        <taxon>Bacillati</taxon>
        <taxon>Actinomycetota</taxon>
        <taxon>Actinomycetes</taxon>
        <taxon>Mycobacteriales</taxon>
        <taxon>Nocardiaceae</taxon>
        <taxon>Rhodococcus</taxon>
        <taxon>Rhodococcus erythropolis group</taxon>
    </lineage>
</organism>
<dbReference type="RefSeq" id="WP_206492530.1">
    <property type="nucleotide sequence ID" value="NZ_JARDXE010000014.1"/>
</dbReference>
<proteinExistence type="predicted"/>
<evidence type="ECO:0000313" key="1">
    <source>
        <dbReference type="EMBL" id="MDE8647476.1"/>
    </source>
</evidence>
<evidence type="ECO:0000313" key="2">
    <source>
        <dbReference type="Proteomes" id="UP001217325"/>
    </source>
</evidence>
<comment type="caution">
    <text evidence="1">The sequence shown here is derived from an EMBL/GenBank/DDBJ whole genome shotgun (WGS) entry which is preliminary data.</text>
</comment>
<sequence length="85" mass="9550">MDQRDIAGYTYKAENLMPEKLIEVLIAEGTASPGARGMTSEELVDQLAAERGIDRLDLYSYDSGDFPKHILTEEVGPDDKNWYKP</sequence>
<dbReference type="AlphaFoldDB" id="A0AAW6LPT2"/>
<dbReference type="EMBL" id="JARDXE010000014">
    <property type="protein sequence ID" value="MDE8647476.1"/>
    <property type="molecule type" value="Genomic_DNA"/>
</dbReference>
<gene>
    <name evidence="1" type="ORF">PXH69_21115</name>
</gene>
<dbReference type="Proteomes" id="UP001217325">
    <property type="component" value="Unassembled WGS sequence"/>
</dbReference>
<reference evidence="1" key="1">
    <citation type="submission" date="2023-02" db="EMBL/GenBank/DDBJ databases">
        <title>A novel hydrolase synthesized by Rhodococcus erythropolis HQ is responsible for the detoxification of Zearalenone.</title>
        <authorList>
            <person name="Hu J."/>
            <person name="Xu J."/>
        </authorList>
    </citation>
    <scope>NUCLEOTIDE SEQUENCE</scope>
    <source>
        <strain evidence="1">HQ</strain>
    </source>
</reference>
<protein>
    <submittedName>
        <fullName evidence="1">Uncharacterized protein</fullName>
    </submittedName>
</protein>
<accession>A0AAW6LPT2</accession>